<dbReference type="FunFam" id="1.20.1270.10:FF:000001">
    <property type="entry name" value="Molecular chaperone DnaK"/>
    <property type="match status" value="1"/>
</dbReference>
<dbReference type="SUPFAM" id="SSF53067">
    <property type="entry name" value="Actin-like ATPase domain"/>
    <property type="match status" value="2"/>
</dbReference>
<proteinExistence type="evidence at transcript level"/>
<evidence type="ECO:0000256" key="3">
    <source>
        <dbReference type="ARBA" id="ARBA00022553"/>
    </source>
</evidence>
<dbReference type="NCBIfam" id="NF001413">
    <property type="entry name" value="PRK00290.1"/>
    <property type="match status" value="1"/>
</dbReference>
<feature type="region of interest" description="Disordered" evidence="11">
    <location>
        <begin position="598"/>
        <end position="640"/>
    </location>
</feature>
<dbReference type="GO" id="GO:0051082">
    <property type="term" value="F:unfolded protein binding"/>
    <property type="evidence" value="ECO:0007669"/>
    <property type="project" value="InterPro"/>
</dbReference>
<evidence type="ECO:0000256" key="5">
    <source>
        <dbReference type="ARBA" id="ARBA00022840"/>
    </source>
</evidence>
<dbReference type="InterPro" id="IPR018181">
    <property type="entry name" value="Heat_shock_70_CS"/>
</dbReference>
<keyword evidence="3 8" id="KW-0597">Phosphoprotein</keyword>
<comment type="similarity">
    <text evidence="1 8 9">Belongs to the heat shock protein 70 family.</text>
</comment>
<protein>
    <recommendedName>
        <fullName evidence="2 8">Chaperone protein DnaK</fullName>
    </recommendedName>
    <alternativeName>
        <fullName evidence="8">HSP70</fullName>
    </alternativeName>
    <alternativeName>
        <fullName evidence="8">Heat shock 70 kDa protein</fullName>
    </alternativeName>
    <alternativeName>
        <fullName evidence="8">Heat shock protein 70</fullName>
    </alternativeName>
</protein>
<dbReference type="FunFam" id="3.90.640.10:FF:000003">
    <property type="entry name" value="Molecular chaperone DnaK"/>
    <property type="match status" value="1"/>
</dbReference>
<dbReference type="InterPro" id="IPR029047">
    <property type="entry name" value="HSP70_peptide-bd_sf"/>
</dbReference>
<evidence type="ECO:0000256" key="11">
    <source>
        <dbReference type="SAM" id="MobiDB-lite"/>
    </source>
</evidence>
<dbReference type="FunFam" id="2.60.34.10:FF:000014">
    <property type="entry name" value="Chaperone protein DnaK HSP70"/>
    <property type="match status" value="1"/>
</dbReference>
<dbReference type="Gene3D" id="3.30.420.40">
    <property type="match status" value="2"/>
</dbReference>
<evidence type="ECO:0000256" key="2">
    <source>
        <dbReference type="ARBA" id="ARBA00014415"/>
    </source>
</evidence>
<dbReference type="InterPro" id="IPR043129">
    <property type="entry name" value="ATPase_NBD"/>
</dbReference>
<accession>A0A1G8J4Q4</accession>
<dbReference type="Proteomes" id="UP000199093">
    <property type="component" value="Unassembled WGS sequence"/>
</dbReference>
<dbReference type="InterPro" id="IPR029048">
    <property type="entry name" value="HSP70_C_sf"/>
</dbReference>
<dbReference type="Pfam" id="PF00012">
    <property type="entry name" value="HSP70"/>
    <property type="match status" value="1"/>
</dbReference>
<dbReference type="CDD" id="cd11733">
    <property type="entry name" value="ASKHA_NBD_HSP70_HSPA9"/>
    <property type="match status" value="1"/>
</dbReference>
<evidence type="ECO:0000256" key="10">
    <source>
        <dbReference type="SAM" id="Coils"/>
    </source>
</evidence>
<dbReference type="RefSeq" id="WP_089843955.1">
    <property type="nucleotide sequence ID" value="NZ_FNEJ01000002.1"/>
</dbReference>
<dbReference type="GO" id="GO:0005524">
    <property type="term" value="F:ATP binding"/>
    <property type="evidence" value="ECO:0007669"/>
    <property type="project" value="UniProtKB-UniRule"/>
</dbReference>
<evidence type="ECO:0000313" key="12">
    <source>
        <dbReference type="EMBL" id="SDI26268.1"/>
    </source>
</evidence>
<keyword evidence="13" id="KW-1185">Reference proteome</keyword>
<comment type="induction">
    <text evidence="8">By stress conditions e.g. heat shock.</text>
</comment>
<keyword evidence="7 8" id="KW-0143">Chaperone</keyword>
<keyword evidence="5 8" id="KW-0067">ATP-binding</keyword>
<dbReference type="AlphaFoldDB" id="A0A1G8J4Q4"/>
<dbReference type="PROSITE" id="PS01036">
    <property type="entry name" value="HSP70_3"/>
    <property type="match status" value="1"/>
</dbReference>
<dbReference type="Gene3D" id="3.90.640.10">
    <property type="entry name" value="Actin, Chain A, domain 4"/>
    <property type="match status" value="1"/>
</dbReference>
<keyword evidence="10" id="KW-0175">Coiled coil</keyword>
<evidence type="ECO:0000256" key="1">
    <source>
        <dbReference type="ARBA" id="ARBA00007381"/>
    </source>
</evidence>
<name>A0A1G8J4Q4_9RHOB</name>
<dbReference type="SUPFAM" id="SSF100920">
    <property type="entry name" value="Heat shock protein 70kD (HSP70), peptide-binding domain"/>
    <property type="match status" value="1"/>
</dbReference>
<dbReference type="Gene3D" id="1.20.1270.10">
    <property type="match status" value="1"/>
</dbReference>
<dbReference type="PRINTS" id="PR00301">
    <property type="entry name" value="HEATSHOCK70"/>
</dbReference>
<feature type="coiled-coil region" evidence="10">
    <location>
        <begin position="511"/>
        <end position="540"/>
    </location>
</feature>
<evidence type="ECO:0000256" key="7">
    <source>
        <dbReference type="ARBA" id="ARBA00023186"/>
    </source>
</evidence>
<feature type="compositionally biased region" description="Acidic residues" evidence="11">
    <location>
        <begin position="621"/>
        <end position="634"/>
    </location>
</feature>
<dbReference type="OrthoDB" id="9766019at2"/>
<gene>
    <name evidence="8" type="primary">dnaK</name>
    <name evidence="12" type="ORF">SAMN04487993_1002330</name>
</gene>
<dbReference type="PROSITE" id="PS00329">
    <property type="entry name" value="HSP70_2"/>
    <property type="match status" value="1"/>
</dbReference>
<feature type="modified residue" description="Phosphothreonine; by autocatalysis" evidence="8">
    <location>
        <position position="197"/>
    </location>
</feature>
<dbReference type="FunFam" id="3.30.420.40:FF:000004">
    <property type="entry name" value="Molecular chaperone DnaK"/>
    <property type="match status" value="1"/>
</dbReference>
<dbReference type="Gene3D" id="2.60.34.10">
    <property type="entry name" value="Substrate Binding Domain Of DNAk, Chain A, domain 1"/>
    <property type="match status" value="1"/>
</dbReference>
<dbReference type="NCBIfam" id="NF003520">
    <property type="entry name" value="PRK05183.1"/>
    <property type="match status" value="1"/>
</dbReference>
<dbReference type="EMBL" id="FNEJ01000002">
    <property type="protein sequence ID" value="SDI26268.1"/>
    <property type="molecule type" value="Genomic_DNA"/>
</dbReference>
<evidence type="ECO:0000313" key="13">
    <source>
        <dbReference type="Proteomes" id="UP000199093"/>
    </source>
</evidence>
<organism evidence="12 13">
    <name type="scientific">Salipiger marinus</name>
    <dbReference type="NCBI Taxonomy" id="555512"/>
    <lineage>
        <taxon>Bacteria</taxon>
        <taxon>Pseudomonadati</taxon>
        <taxon>Pseudomonadota</taxon>
        <taxon>Alphaproteobacteria</taxon>
        <taxon>Rhodobacterales</taxon>
        <taxon>Roseobacteraceae</taxon>
        <taxon>Salipiger</taxon>
    </lineage>
</organism>
<keyword evidence="4 8" id="KW-0547">Nucleotide-binding</keyword>
<comment type="function">
    <text evidence="8">Acts as a chaperone.</text>
</comment>
<sequence length="640" mass="69173">MAKVIGIDLGTTNSCVAIMDGSQARVIENAEGARTTPSIVAFTDDERLVGQPAKRQAVTNPEATIFAVKRLIGRRTTDAEVTKDQKIVPYKIVDGGNGDAWVEARGTRYSPSQISAFILGKMKETAESYLGEEVTQAVITVPAYFNDAQRQATKDAGKIAGLEVLRIINEPTAAALAYGLDKKEARTIAVYDLGGGTFDVTILEIDDGLFEVKSTNGDTFLGGEDFDMRIVNYLADEFKKEHGVDLTTDKMALQRLKEAAEKAKIELSSSQQTEINQPFISMGKNGQPLHMVMKLTRSKLEQLVGDLIKASLKPCQAALKDAGISKDEIDEVVLVGGMTRMPRVVDEVTKFFGKEPHKGVNPDEVVAMGAAIQAGVLQGDVKDVVLLDVTPLSLGIETLGGVFTRLIDRNTTIPTKKSQVFSTAEDNQGAVTIRVFQGEREMAADNKMLGQFNLENIPPAPRGMPQIEVTFDIDANGIVSVSAKDKGTGKEQKITIQASGGLSDSDIEKMVKDAEENAEADKKRRELVEARNQAESLIHSTEKSIEEHGEKVDPSTVEAIELAIAALKDDLEKDGVTGEKIKSGIQNVTEAAMRLGEAIYKSQAEEGDSSDHPDSGKSGPADDDNIVDADFEDLDDRKRS</sequence>
<dbReference type="GO" id="GO:0140662">
    <property type="term" value="F:ATP-dependent protein folding chaperone"/>
    <property type="evidence" value="ECO:0007669"/>
    <property type="project" value="InterPro"/>
</dbReference>
<dbReference type="InterPro" id="IPR012725">
    <property type="entry name" value="Chaperone_DnaK"/>
</dbReference>
<dbReference type="NCBIfam" id="TIGR02350">
    <property type="entry name" value="prok_dnaK"/>
    <property type="match status" value="1"/>
</dbReference>
<evidence type="ECO:0000256" key="4">
    <source>
        <dbReference type="ARBA" id="ARBA00022741"/>
    </source>
</evidence>
<keyword evidence="6 8" id="KW-0346">Stress response</keyword>
<dbReference type="InterPro" id="IPR013126">
    <property type="entry name" value="Hsp_70_fam"/>
</dbReference>
<dbReference type="SUPFAM" id="SSF100934">
    <property type="entry name" value="Heat shock protein 70kD (HSP70), C-terminal subdomain"/>
    <property type="match status" value="1"/>
</dbReference>
<dbReference type="PROSITE" id="PS00297">
    <property type="entry name" value="HSP70_1"/>
    <property type="match status" value="1"/>
</dbReference>
<reference evidence="13" key="1">
    <citation type="submission" date="2016-10" db="EMBL/GenBank/DDBJ databases">
        <authorList>
            <person name="Varghese N."/>
            <person name="Submissions S."/>
        </authorList>
    </citation>
    <scope>NUCLEOTIDE SEQUENCE [LARGE SCALE GENOMIC DNA]</scope>
    <source>
        <strain evidence="13">DSM 26424</strain>
    </source>
</reference>
<dbReference type="HAMAP" id="MF_00332">
    <property type="entry name" value="DnaK"/>
    <property type="match status" value="1"/>
</dbReference>
<dbReference type="STRING" id="555512.SAMN04487993_1002330"/>
<evidence type="ECO:0000256" key="9">
    <source>
        <dbReference type="RuleBase" id="RU003322"/>
    </source>
</evidence>
<evidence type="ECO:0000256" key="8">
    <source>
        <dbReference type="HAMAP-Rule" id="MF_00332"/>
    </source>
</evidence>
<evidence type="ECO:0000256" key="6">
    <source>
        <dbReference type="ARBA" id="ARBA00023016"/>
    </source>
</evidence>
<dbReference type="PANTHER" id="PTHR19375">
    <property type="entry name" value="HEAT SHOCK PROTEIN 70KDA"/>
    <property type="match status" value="1"/>
</dbReference>